<dbReference type="GO" id="GO:0003677">
    <property type="term" value="F:DNA binding"/>
    <property type="evidence" value="ECO:0007669"/>
    <property type="project" value="InterPro"/>
</dbReference>
<dbReference type="InterPro" id="IPR010982">
    <property type="entry name" value="Lambda_DNA-bd_dom_sf"/>
</dbReference>
<name>A0A2T5H5W5_9RHOB</name>
<dbReference type="InterPro" id="IPR013430">
    <property type="entry name" value="Toxin_antidote_HigA"/>
</dbReference>
<dbReference type="SUPFAM" id="SSF47413">
    <property type="entry name" value="lambda repressor-like DNA-binding domains"/>
    <property type="match status" value="1"/>
</dbReference>
<gene>
    <name evidence="2" type="ORF">C8N42_12111</name>
</gene>
<dbReference type="Pfam" id="PF01381">
    <property type="entry name" value="HTH_3"/>
    <property type="match status" value="1"/>
</dbReference>
<dbReference type="EMBL" id="QAOH01000021">
    <property type="protein sequence ID" value="PTQ66975.1"/>
    <property type="molecule type" value="Genomic_DNA"/>
</dbReference>
<organism evidence="2 3">
    <name type="scientific">Celeribacter persicus</name>
    <dbReference type="NCBI Taxonomy" id="1651082"/>
    <lineage>
        <taxon>Bacteria</taxon>
        <taxon>Pseudomonadati</taxon>
        <taxon>Pseudomonadota</taxon>
        <taxon>Alphaproteobacteria</taxon>
        <taxon>Rhodobacterales</taxon>
        <taxon>Roseobacteraceae</taxon>
        <taxon>Celeribacter</taxon>
    </lineage>
</organism>
<protein>
    <submittedName>
        <fullName evidence="2">Addiction module HigA family antidote</fullName>
    </submittedName>
</protein>
<evidence type="ECO:0000259" key="1">
    <source>
        <dbReference type="PROSITE" id="PS50943"/>
    </source>
</evidence>
<dbReference type="SMART" id="SM00530">
    <property type="entry name" value="HTH_XRE"/>
    <property type="match status" value="1"/>
</dbReference>
<dbReference type="NCBIfam" id="TIGR02607">
    <property type="entry name" value="antidote_HigA"/>
    <property type="match status" value="1"/>
</dbReference>
<dbReference type="PROSITE" id="PS50943">
    <property type="entry name" value="HTH_CROC1"/>
    <property type="match status" value="1"/>
</dbReference>
<dbReference type="RefSeq" id="WP_170109362.1">
    <property type="nucleotide sequence ID" value="NZ_QAOH01000021.1"/>
</dbReference>
<dbReference type="InterPro" id="IPR001387">
    <property type="entry name" value="Cro/C1-type_HTH"/>
</dbReference>
<reference evidence="2 3" key="1">
    <citation type="submission" date="2018-04" db="EMBL/GenBank/DDBJ databases">
        <title>Genomic Encyclopedia of Archaeal and Bacterial Type Strains, Phase II (KMG-II): from individual species to whole genera.</title>
        <authorList>
            <person name="Goeker M."/>
        </authorList>
    </citation>
    <scope>NUCLEOTIDE SEQUENCE [LARGE SCALE GENOMIC DNA]</scope>
    <source>
        <strain evidence="2 3">DSM 100434</strain>
    </source>
</reference>
<keyword evidence="3" id="KW-1185">Reference proteome</keyword>
<feature type="domain" description="HTH cro/C1-type" evidence="1">
    <location>
        <begin position="23"/>
        <end position="67"/>
    </location>
</feature>
<evidence type="ECO:0000313" key="3">
    <source>
        <dbReference type="Proteomes" id="UP000244077"/>
    </source>
</evidence>
<evidence type="ECO:0000313" key="2">
    <source>
        <dbReference type="EMBL" id="PTQ66975.1"/>
    </source>
</evidence>
<comment type="caution">
    <text evidence="2">The sequence shown here is derived from an EMBL/GenBank/DDBJ whole genome shotgun (WGS) entry which is preliminary data.</text>
</comment>
<accession>A0A2T5H5W5</accession>
<proteinExistence type="predicted"/>
<dbReference type="Proteomes" id="UP000244077">
    <property type="component" value="Unassembled WGS sequence"/>
</dbReference>
<dbReference type="Gene3D" id="1.10.260.40">
    <property type="entry name" value="lambda repressor-like DNA-binding domains"/>
    <property type="match status" value="1"/>
</dbReference>
<sequence>MSKQQNGHPGPYIREKVIPKAVSVSEAAKTLNVGRPALSNLLNGHSALSPDMAARLERAFNANAVELLAMQSAFDYENSAASNELVSARTYVPPFLKFRANEIEQWASQHNSRARLAVFLRTLVHSTLGDAEFVDFPGNDDSERPGWDGEVRSDSGNPWVPVGTSGWEFGTNAKVTPKANKDYAKSVAAAPEEIRKNTTFVFVTPRRWSEKTNWCRDKQDEGLWKDVRAYDSSDLEQWLENSIAAQAWLDSELGRSTRGTKSLDTCWREWNADCDPSFTASIFDEVLSTQRGKIVDRLTKHPTKPIRIAADSQQEGLAFVHCLLQATDEKTAALRDRSVVFTEPGTISALATNAPTFLPVICRSDLEKELSQTGTRLGGIIISPRNMVQLDADATIDPLSWSAFDKALSDMGLGRDAIERLGHESGHSLTVLRRRLSQSSALKTPDWSEDQNLATTLFPLMLAGAWNASNPADQFILCHLAGKSEYAELEHAFSALLQLDEAPVWAVGSFRGVISKIDALYGVTRWVTADSLKRFEEATELVLSERDPSLDLPEKDRWAAGIYGKTREISGALRDGIAESLVLMAIHGANLSAARTGISLDAVAARLVKNLLHPLSDEKLESHNSDLPLYAEAAPETFLEIVEEDLAEASPKALGILRPAEAGLFGSNPRTGLLWALENLAWSPTYFARVIDILAKLSEVEIDDNWLNKPIHSLESIFRSWMPQTGADVEQRKAAMSRLAKSHPRVAWTLIVDQIALGSRTGDYNHKPRWRDYAFGYGEPVTYGESWNFSEHCVELAINWESHDRHTLNDLVTNILGIAPNQRAAIWAKVDEWATGASDEDKAWFRERIRVSFRRTQKRVKNKKDDAPDNGESEQIDAARLCFETLEPEDVVWKHAWLFKSPWVQESWDDIDDGADFEEREAWVEKKRIEALKEITSHAGIGGILRLAATGEAAYVIGFLCAQQTPDVSQQEVFLRAVLADGSIADSLMRREVVSGFLAASERDGRSLINSLTVNSDPSTEVQLLCLAPFSREIWEAVAERGDEVSREYWKVVIPRWQRQTEADLARALSELLDAGRPLTAFQFVHFDLERVGSDQLYRMLEEAPRSNEAATLAKKLDGYAIRKAIEILTARGTIGSEKLAQLEFGYLGAFRYDQGRAENIERQVNSDPSIFCEAIALAFKSDDAPKGQEVSPDDQRLAENAYHLLDLLKGIPGRNKEGEIEAELLEAWVSKAQKICADLSRSKIADYKIGELLSNAPSDADGTWPCEPVRTVLEHVMSKRMAEGMVIGKYNARGAHFRGEGGAQERELAERYETWAKASDYTHPKVAAMLRQMADRYRHEADWQDDEAKIRKRLRY</sequence>